<keyword evidence="7 12" id="KW-1133">Transmembrane helix</keyword>
<dbReference type="InterPro" id="IPR036396">
    <property type="entry name" value="Cyt_P450_sf"/>
</dbReference>
<evidence type="ECO:0000256" key="1">
    <source>
        <dbReference type="ARBA" id="ARBA00001971"/>
    </source>
</evidence>
<evidence type="ECO:0000256" key="8">
    <source>
        <dbReference type="ARBA" id="ARBA00023002"/>
    </source>
</evidence>
<comment type="subcellular location">
    <subcellularLocation>
        <location evidence="2">Membrane</location>
    </subcellularLocation>
</comment>
<comment type="caution">
    <text evidence="14">The sequence shown here is derived from an EMBL/GenBank/DDBJ whole genome shotgun (WGS) entry which is preliminary data.</text>
</comment>
<keyword evidence="10" id="KW-0503">Monooxygenase</keyword>
<dbReference type="SUPFAM" id="SSF48264">
    <property type="entry name" value="Cytochrome P450"/>
    <property type="match status" value="2"/>
</dbReference>
<gene>
    <name evidence="14" type="ORF">BO94DRAFT_557223</name>
</gene>
<evidence type="ECO:0000256" key="2">
    <source>
        <dbReference type="ARBA" id="ARBA00004370"/>
    </source>
</evidence>
<feature type="transmembrane region" description="Helical" evidence="12">
    <location>
        <begin position="454"/>
        <end position="475"/>
    </location>
</feature>
<keyword evidence="11 12" id="KW-0472">Membrane</keyword>
<name>A0A317WJI1_9EURO</name>
<evidence type="ECO:0000313" key="15">
    <source>
        <dbReference type="Proteomes" id="UP000246702"/>
    </source>
</evidence>
<dbReference type="GO" id="GO:0016705">
    <property type="term" value="F:oxidoreductase activity, acting on paired donors, with incorporation or reduction of molecular oxygen"/>
    <property type="evidence" value="ECO:0007669"/>
    <property type="project" value="InterPro"/>
</dbReference>
<keyword evidence="9" id="KW-0408">Iron</keyword>
<evidence type="ECO:0000256" key="4">
    <source>
        <dbReference type="ARBA" id="ARBA00022617"/>
    </source>
</evidence>
<protein>
    <submittedName>
        <fullName evidence="14">Cytochrome P450</fullName>
    </submittedName>
</protein>
<dbReference type="PANTHER" id="PTHR46206">
    <property type="entry name" value="CYTOCHROME P450"/>
    <property type="match status" value="1"/>
</dbReference>
<dbReference type="Proteomes" id="UP000246702">
    <property type="component" value="Unassembled WGS sequence"/>
</dbReference>
<dbReference type="GO" id="GO:0016020">
    <property type="term" value="C:membrane"/>
    <property type="evidence" value="ECO:0007669"/>
    <property type="project" value="UniProtKB-SubCell"/>
</dbReference>
<feature type="transmembrane region" description="Helical" evidence="12">
    <location>
        <begin position="194"/>
        <end position="216"/>
    </location>
</feature>
<evidence type="ECO:0000256" key="7">
    <source>
        <dbReference type="ARBA" id="ARBA00022989"/>
    </source>
</evidence>
<dbReference type="STRING" id="1450535.A0A317WJI1"/>
<evidence type="ECO:0000256" key="12">
    <source>
        <dbReference type="SAM" id="Phobius"/>
    </source>
</evidence>
<dbReference type="PANTHER" id="PTHR46206:SF5">
    <property type="entry name" value="P450, PUTATIVE (EUROFUNG)-RELATED"/>
    <property type="match status" value="1"/>
</dbReference>
<organism evidence="14 15">
    <name type="scientific">Aspergillus sclerotioniger CBS 115572</name>
    <dbReference type="NCBI Taxonomy" id="1450535"/>
    <lineage>
        <taxon>Eukaryota</taxon>
        <taxon>Fungi</taxon>
        <taxon>Dikarya</taxon>
        <taxon>Ascomycota</taxon>
        <taxon>Pezizomycotina</taxon>
        <taxon>Eurotiomycetes</taxon>
        <taxon>Eurotiomycetidae</taxon>
        <taxon>Eurotiales</taxon>
        <taxon>Aspergillaceae</taxon>
        <taxon>Aspergillus</taxon>
        <taxon>Aspergillus subgen. Circumdati</taxon>
    </lineage>
</organism>
<evidence type="ECO:0000256" key="9">
    <source>
        <dbReference type="ARBA" id="ARBA00023004"/>
    </source>
</evidence>
<evidence type="ECO:0000256" key="11">
    <source>
        <dbReference type="ARBA" id="ARBA00023136"/>
    </source>
</evidence>
<keyword evidence="6" id="KW-0479">Metal-binding</keyword>
<feature type="transmembrane region" description="Helical" evidence="12">
    <location>
        <begin position="37"/>
        <end position="64"/>
    </location>
</feature>
<dbReference type="EMBL" id="MSFK01000016">
    <property type="protein sequence ID" value="PWY85811.1"/>
    <property type="molecule type" value="Genomic_DNA"/>
</dbReference>
<dbReference type="OrthoDB" id="1470350at2759"/>
<feature type="transmembrane region" description="Helical" evidence="12">
    <location>
        <begin position="147"/>
        <end position="170"/>
    </location>
</feature>
<evidence type="ECO:0000313" key="14">
    <source>
        <dbReference type="EMBL" id="PWY85811.1"/>
    </source>
</evidence>
<dbReference type="GeneID" id="37116061"/>
<dbReference type="CDD" id="cd11040">
    <property type="entry name" value="CYP7_CYP8-like"/>
    <property type="match status" value="1"/>
</dbReference>
<comment type="similarity">
    <text evidence="3">Belongs to the cytochrome P450 family.</text>
</comment>
<feature type="domain" description="Rhodopsin" evidence="13">
    <location>
        <begin position="56"/>
        <end position="293"/>
    </location>
</feature>
<feature type="transmembrane region" description="Helical" evidence="12">
    <location>
        <begin position="270"/>
        <end position="292"/>
    </location>
</feature>
<feature type="transmembrane region" description="Helical" evidence="12">
    <location>
        <begin position="76"/>
        <end position="96"/>
    </location>
</feature>
<proteinExistence type="inferred from homology"/>
<reference evidence="14 15" key="1">
    <citation type="submission" date="2016-12" db="EMBL/GenBank/DDBJ databases">
        <title>The genomes of Aspergillus section Nigri reveals drivers in fungal speciation.</title>
        <authorList>
            <consortium name="DOE Joint Genome Institute"/>
            <person name="Vesth T.C."/>
            <person name="Nybo J."/>
            <person name="Theobald S."/>
            <person name="Brandl J."/>
            <person name="Frisvad J.C."/>
            <person name="Nielsen K.F."/>
            <person name="Lyhne E.K."/>
            <person name="Kogle M.E."/>
            <person name="Kuo A."/>
            <person name="Riley R."/>
            <person name="Clum A."/>
            <person name="Nolan M."/>
            <person name="Lipzen A."/>
            <person name="Salamov A."/>
            <person name="Henrissat B."/>
            <person name="Wiebenga A."/>
            <person name="De Vries R.P."/>
            <person name="Grigoriev I.V."/>
            <person name="Mortensen U.H."/>
            <person name="Andersen M.R."/>
            <person name="Baker S.E."/>
        </authorList>
    </citation>
    <scope>NUCLEOTIDE SEQUENCE [LARGE SCALE GENOMIC DNA]</scope>
    <source>
        <strain evidence="14 15">CBS 115572</strain>
    </source>
</reference>
<feature type="transmembrane region" description="Helical" evidence="12">
    <location>
        <begin position="228"/>
        <end position="250"/>
    </location>
</feature>
<accession>A0A317WJI1</accession>
<evidence type="ECO:0000259" key="13">
    <source>
        <dbReference type="Pfam" id="PF20684"/>
    </source>
</evidence>
<keyword evidence="5 12" id="KW-0812">Transmembrane</keyword>
<comment type="cofactor">
    <cofactor evidence="1">
        <name>heme</name>
        <dbReference type="ChEBI" id="CHEBI:30413"/>
    </cofactor>
</comment>
<dbReference type="InterPro" id="IPR049326">
    <property type="entry name" value="Rhodopsin_dom_fungi"/>
</dbReference>
<feature type="transmembrane region" description="Helical" evidence="12">
    <location>
        <begin position="102"/>
        <end position="127"/>
    </location>
</feature>
<dbReference type="InterPro" id="IPR001128">
    <property type="entry name" value="Cyt_P450"/>
</dbReference>
<evidence type="ECO:0000256" key="6">
    <source>
        <dbReference type="ARBA" id="ARBA00022723"/>
    </source>
</evidence>
<keyword evidence="8" id="KW-0560">Oxidoreductase</keyword>
<dbReference type="Gene3D" id="1.10.630.10">
    <property type="entry name" value="Cytochrome P450"/>
    <property type="match status" value="2"/>
</dbReference>
<dbReference type="GO" id="GO:0020037">
    <property type="term" value="F:heme binding"/>
    <property type="evidence" value="ECO:0007669"/>
    <property type="project" value="InterPro"/>
</dbReference>
<dbReference type="GO" id="GO:0005506">
    <property type="term" value="F:iron ion binding"/>
    <property type="evidence" value="ECO:0007669"/>
    <property type="project" value="InterPro"/>
</dbReference>
<keyword evidence="15" id="KW-1185">Reference proteome</keyword>
<keyword evidence="4" id="KW-0349">Heme</keyword>
<dbReference type="GO" id="GO:0004497">
    <property type="term" value="F:monooxygenase activity"/>
    <property type="evidence" value="ECO:0007669"/>
    <property type="project" value="UniProtKB-KW"/>
</dbReference>
<dbReference type="RefSeq" id="XP_025466828.1">
    <property type="nucleotide sequence ID" value="XM_025613918.1"/>
</dbReference>
<evidence type="ECO:0000256" key="3">
    <source>
        <dbReference type="ARBA" id="ARBA00010617"/>
    </source>
</evidence>
<sequence>MSLAELTANGNQLAQIPAGEPPHGVIPNLKNPPSDGYLLFIIGGVGVTIMLVVVALRFYAHVVIRKVFKAEDCASCILYFFNFSLFSFSSGCLSSTDRFTNATVGSALIGISSYFTNWVTLVVWAFVKNTFLLMYLDIFRPLQYQRFAIYIGLFVNWTFYTVVLSVILALTSPAPGQSWLDCFMSDRQAHMQSWIMPVAAGNLILDTYILLLPIGSVMRLQLSRRKKLAVLSVFATGFVACIASAVSIYYKQRLAHNLHDLSYHTLPVLISALLEMCVGVTASCMPAMALLIRTKGHPLIRLTTWAWGTLTNWTRSQYTKSRSRDSAGSWYRRRATAHPASFSPAFSPSPSPISLHIHASRHNQGVEGGGIRRTYDLLQEVELQNIQSQNHLLGAEREEEWHSCPGMSHGGAPAQACYLSEDLTASFTNCRSCSCKRISISISISIFTMAEETIYTWLFTVACVFLILSELYYSLHLIDLTHQRNRHFYRPWAPKPILIPPTKKMMMELSEASALSQRAVYADMIGLTYSLNGFDHHEVSKRKARLFGRAMLVVGAAKLPTLYPYLIEKVTRVLATELGKVGGGRAGTLGLDTRSVSVTVLSEQVMAEFVGLWIFGENLWSDLSFRNGLVRLPQLKRTVAVFQLTPRFMAPVIHALLAWGGKAKHKTQDRLRDLISGVEEWNEPPEIKELTLLNDLIELSAENRDYWTPERLSQSTLGLWLAASHQPWVNLTAILLELSARPEWQDRLRAEAAEYADDSDLANHIDGLPLLDSFLRETTRMNVLDRVAIRRKALADYTFSTGSPSVPAGSTLCVSSYNLARDASIYLDPEHFDGARFLNGRSNDPHCRYADPSYILDLLTNLSLRTSSKNPHEPLSVTIAGETLYLISNPSHATELARNPAISRDPLVVEIYTKLGIPRAVVARLLAIDPDAPGTGTDTSPSLNAIETILEMYREYLSPGPMLDTFFDRDVLPRIQDAFAFALDSDGSGSGTPPLSLHTLVTTAQIKSLLGAYYGDLIFTLEPDFVEHYLVWEKVNWKFVFRVPHLFSADMLAAQRTLVGAFRRYAAVPSAQRGHANEWTERVEGLLRGKGVHDEDLGWIFMLQTWAILGNTYKSTFWLVAHILADPALLQAITAEIQPALTLRAESGTIEINHQYLSEHCPQLDSLYSEVLRLTMTAPMILRGGNKVMLLYHHLHLDPSTWGSSPETLHPTRFLHSPWLKNNPAYRPWGAGRHAIFAFVACLFGRFEVVDTRVVGQGGFPRMDMSKPTPGIASITWGDDVLLKLRRKY</sequence>
<evidence type="ECO:0000256" key="10">
    <source>
        <dbReference type="ARBA" id="ARBA00023033"/>
    </source>
</evidence>
<evidence type="ECO:0000256" key="5">
    <source>
        <dbReference type="ARBA" id="ARBA00022692"/>
    </source>
</evidence>
<dbReference type="Pfam" id="PF20684">
    <property type="entry name" value="Fung_rhodopsin"/>
    <property type="match status" value="1"/>
</dbReference>
<dbReference type="GO" id="GO:0019748">
    <property type="term" value="P:secondary metabolic process"/>
    <property type="evidence" value="ECO:0007669"/>
    <property type="project" value="UniProtKB-ARBA"/>
</dbReference>
<dbReference type="Pfam" id="PF00067">
    <property type="entry name" value="p450"/>
    <property type="match status" value="2"/>
</dbReference>